<feature type="region of interest" description="Disordered" evidence="5">
    <location>
        <begin position="1"/>
        <end position="50"/>
    </location>
</feature>
<dbReference type="InterPro" id="IPR007630">
    <property type="entry name" value="RNA_pol_sigma70_r4"/>
</dbReference>
<evidence type="ECO:0000259" key="7">
    <source>
        <dbReference type="Pfam" id="PF04542"/>
    </source>
</evidence>
<dbReference type="InterPro" id="IPR013325">
    <property type="entry name" value="RNA_pol_sigma_r2"/>
</dbReference>
<protein>
    <submittedName>
        <fullName evidence="9">RNA polymerase sigma factor SigB</fullName>
    </submittedName>
</protein>
<evidence type="ECO:0000313" key="9">
    <source>
        <dbReference type="EMBL" id="CAA9487721.1"/>
    </source>
</evidence>
<evidence type="ECO:0000256" key="4">
    <source>
        <dbReference type="ARBA" id="ARBA00023163"/>
    </source>
</evidence>
<dbReference type="PANTHER" id="PTHR30385:SF4">
    <property type="entry name" value="RNA POLYMERASE SIGMA-E FACTOR"/>
    <property type="match status" value="1"/>
</dbReference>
<feature type="domain" description="RNA polymerase sigma-70 region 4" evidence="8">
    <location>
        <begin position="241"/>
        <end position="288"/>
    </location>
</feature>
<dbReference type="SUPFAM" id="SSF88659">
    <property type="entry name" value="Sigma3 and sigma4 domains of RNA polymerase sigma factors"/>
    <property type="match status" value="2"/>
</dbReference>
<dbReference type="EMBL" id="CADCVJ010000205">
    <property type="protein sequence ID" value="CAA9487721.1"/>
    <property type="molecule type" value="Genomic_DNA"/>
</dbReference>
<dbReference type="Pfam" id="PF04539">
    <property type="entry name" value="Sigma70_r3"/>
    <property type="match status" value="1"/>
</dbReference>
<evidence type="ECO:0000259" key="6">
    <source>
        <dbReference type="Pfam" id="PF04539"/>
    </source>
</evidence>
<keyword evidence="1" id="KW-0805">Transcription regulation</keyword>
<dbReference type="InterPro" id="IPR014284">
    <property type="entry name" value="RNA_pol_sigma-70_dom"/>
</dbReference>
<dbReference type="InterPro" id="IPR036388">
    <property type="entry name" value="WH-like_DNA-bd_sf"/>
</dbReference>
<dbReference type="CDD" id="cd06171">
    <property type="entry name" value="Sigma70_r4"/>
    <property type="match status" value="1"/>
</dbReference>
<dbReference type="Pfam" id="PF04542">
    <property type="entry name" value="Sigma70_r2"/>
    <property type="match status" value="1"/>
</dbReference>
<dbReference type="InterPro" id="IPR007627">
    <property type="entry name" value="RNA_pol_sigma70_r2"/>
</dbReference>
<keyword evidence="2" id="KW-0731">Sigma factor</keyword>
<dbReference type="InterPro" id="IPR000943">
    <property type="entry name" value="RNA_pol_sigma70"/>
</dbReference>
<dbReference type="InterPro" id="IPR014322">
    <property type="entry name" value="RNA_pol_sigma-B/F/G"/>
</dbReference>
<dbReference type="GO" id="GO:0003677">
    <property type="term" value="F:DNA binding"/>
    <property type="evidence" value="ECO:0007669"/>
    <property type="project" value="UniProtKB-KW"/>
</dbReference>
<keyword evidence="3" id="KW-0238">DNA-binding</keyword>
<dbReference type="InterPro" id="IPR007624">
    <property type="entry name" value="RNA_pol_sigma70_r3"/>
</dbReference>
<dbReference type="NCBIfam" id="TIGR02980">
    <property type="entry name" value="SigBFG"/>
    <property type="match status" value="1"/>
</dbReference>
<name>A0A6J4S3B2_9ACTN</name>
<dbReference type="GO" id="GO:0016987">
    <property type="term" value="F:sigma factor activity"/>
    <property type="evidence" value="ECO:0007669"/>
    <property type="project" value="UniProtKB-KW"/>
</dbReference>
<evidence type="ECO:0000259" key="8">
    <source>
        <dbReference type="Pfam" id="PF04545"/>
    </source>
</evidence>
<evidence type="ECO:0000256" key="1">
    <source>
        <dbReference type="ARBA" id="ARBA00023015"/>
    </source>
</evidence>
<dbReference type="NCBIfam" id="TIGR02937">
    <property type="entry name" value="sigma70-ECF"/>
    <property type="match status" value="1"/>
</dbReference>
<dbReference type="SUPFAM" id="SSF88946">
    <property type="entry name" value="Sigma2 domain of RNA polymerase sigma factors"/>
    <property type="match status" value="1"/>
</dbReference>
<dbReference type="PRINTS" id="PR00046">
    <property type="entry name" value="SIGMA70FCT"/>
</dbReference>
<evidence type="ECO:0000256" key="5">
    <source>
        <dbReference type="SAM" id="MobiDB-lite"/>
    </source>
</evidence>
<dbReference type="PANTHER" id="PTHR30385">
    <property type="entry name" value="SIGMA FACTOR F FLAGELLAR"/>
    <property type="match status" value="1"/>
</dbReference>
<dbReference type="Gene3D" id="1.10.10.10">
    <property type="entry name" value="Winged helix-like DNA-binding domain superfamily/Winged helix DNA-binding domain"/>
    <property type="match status" value="2"/>
</dbReference>
<dbReference type="Pfam" id="PF04545">
    <property type="entry name" value="Sigma70_r4"/>
    <property type="match status" value="1"/>
</dbReference>
<feature type="domain" description="RNA polymerase sigma-70 region 3" evidence="6">
    <location>
        <begin position="153"/>
        <end position="215"/>
    </location>
</feature>
<reference evidence="9" key="1">
    <citation type="submission" date="2020-02" db="EMBL/GenBank/DDBJ databases">
        <authorList>
            <person name="Meier V. D."/>
        </authorList>
    </citation>
    <scope>NUCLEOTIDE SEQUENCE</scope>
    <source>
        <strain evidence="9">AVDCRST_MAG38</strain>
    </source>
</reference>
<feature type="domain" description="RNA polymerase sigma-70 region 2" evidence="7">
    <location>
        <begin position="74"/>
        <end position="143"/>
    </location>
</feature>
<organism evidence="9">
    <name type="scientific">uncultured Solirubrobacteraceae bacterium</name>
    <dbReference type="NCBI Taxonomy" id="1162706"/>
    <lineage>
        <taxon>Bacteria</taxon>
        <taxon>Bacillati</taxon>
        <taxon>Actinomycetota</taxon>
        <taxon>Thermoleophilia</taxon>
        <taxon>Solirubrobacterales</taxon>
        <taxon>Solirubrobacteraceae</taxon>
        <taxon>environmental samples</taxon>
    </lineage>
</organism>
<evidence type="ECO:0000256" key="2">
    <source>
        <dbReference type="ARBA" id="ARBA00023082"/>
    </source>
</evidence>
<dbReference type="InterPro" id="IPR013324">
    <property type="entry name" value="RNA_pol_sigma_r3/r4-like"/>
</dbReference>
<sequence length="296" mass="32759">MGTGSTDDPIEGTAADSTETALDTAFPYAAREPRRPKPSRPASEPINRAARADEDRRLLVRYHRDGDPAAREALVSRFLPLARQLARRYQHGGEPLDDLVQVASLGLLKAIDRFEPSRETAFSSFAVPTILGELKRHFRDRGWSVRVPRDLQELAVKVDRVGDEVGRELGRAPTVDELANRLGVTAEQVLEAREAAGAYRAVSLDRPRGDDDDDETVAMSFGAEDPGFGLAEDAATVERLMTVLSERERQVLRLRFAEDLTQSEIGARVGVSQMHVSRIIRQAVARLRDEADQPQV</sequence>
<proteinExistence type="predicted"/>
<dbReference type="Gene3D" id="1.20.120.1810">
    <property type="match status" value="1"/>
</dbReference>
<gene>
    <name evidence="9" type="ORF">AVDCRST_MAG38-2436</name>
</gene>
<dbReference type="GO" id="GO:0006352">
    <property type="term" value="P:DNA-templated transcription initiation"/>
    <property type="evidence" value="ECO:0007669"/>
    <property type="project" value="InterPro"/>
</dbReference>
<keyword evidence="4" id="KW-0804">Transcription</keyword>
<evidence type="ECO:0000256" key="3">
    <source>
        <dbReference type="ARBA" id="ARBA00023125"/>
    </source>
</evidence>
<accession>A0A6J4S3B2</accession>
<dbReference type="AlphaFoldDB" id="A0A6J4S3B2"/>